<dbReference type="InterPro" id="IPR019734">
    <property type="entry name" value="TPR_rpt"/>
</dbReference>
<keyword evidence="1" id="KW-0802">TPR repeat</keyword>
<dbReference type="InterPro" id="IPR011990">
    <property type="entry name" value="TPR-like_helical_dom_sf"/>
</dbReference>
<dbReference type="InterPro" id="IPR033396">
    <property type="entry name" value="DUF5107"/>
</dbReference>
<dbReference type="Proteomes" id="UP000250369">
    <property type="component" value="Unassembled WGS sequence"/>
</dbReference>
<evidence type="ECO:0000259" key="2">
    <source>
        <dbReference type="Pfam" id="PF17128"/>
    </source>
</evidence>
<organism evidence="3 4">
    <name type="scientific">Paenibacillus contaminans</name>
    <dbReference type="NCBI Taxonomy" id="450362"/>
    <lineage>
        <taxon>Bacteria</taxon>
        <taxon>Bacillati</taxon>
        <taxon>Bacillota</taxon>
        <taxon>Bacilli</taxon>
        <taxon>Bacillales</taxon>
        <taxon>Paenibacillaceae</taxon>
        <taxon>Paenibacillus</taxon>
    </lineage>
</organism>
<dbReference type="Pfam" id="PF17128">
    <property type="entry name" value="DUF5107"/>
    <property type="match status" value="1"/>
</dbReference>
<dbReference type="RefSeq" id="WP_113029308.1">
    <property type="nucleotide sequence ID" value="NZ_QMFB01000001.1"/>
</dbReference>
<protein>
    <recommendedName>
        <fullName evidence="2">DUF5107 domain-containing protein</fullName>
    </recommendedName>
</protein>
<sequence length="673" mass="77820">MAVYNSVINMEAADLNGENPLPKFRSRQRHRNVAENGSLSLEQKEKLGSETGERYLPYRMQDRYTRDRRMTPIKSIVVENEILQAVFLPDYGGRLYSLKDKRTNREVLYKNPVLQPANLAILDAWFSGGIEWNIGQLGHTFLTCSPVHAAKLADEEGNEFLRLYEYERCKNVFWQIDVHLPPGSEHLRVYVRIVNDNDEAVPMYWWTNVAVEETERSRVFSSTGDVIYIDHHVKGFGAGKLPNLPTVPDADVSYPLQFPFANEYFFQPPHDYRSPWEAIAYEDGRLVYERSTSLLRYRKMFCWGNHTGGRRWRDFLSRPGEGDYIEIQGGLAPTQLHGIDQPAQSTWDFTQLYGVVDVDADKTNQGNWDEARNYIDEIVEQLLPEDEVYRIHEKLQSYADREPELLLHTGSGWGALERRRRERMEDRTTPKGLRFEETSLTAAQQPWLELMMAGRLPDQGIDEIPASWMVQEEWLAMLQVSLTETENESWAAFMHLGVMLYEQGAEEEAVEAWERSLQIRPSAWVLRNLAEVSKHKGDTEVAVSYLEQAYLVSGGFPDRAFAEEYLELLMKSGQHTKVWSLYESFPESIKSTQRLQVIVGEAALEMNEFDFLERLFAADLAVIREGELSIVKLWYRYQAKKLAMKNNVELTSELETQAAALFPPPRHIDFRMS</sequence>
<dbReference type="Gene3D" id="1.25.40.10">
    <property type="entry name" value="Tetratricopeptide repeat domain"/>
    <property type="match status" value="1"/>
</dbReference>
<feature type="repeat" description="TPR" evidence="1">
    <location>
        <begin position="490"/>
        <end position="523"/>
    </location>
</feature>
<keyword evidence="4" id="KW-1185">Reference proteome</keyword>
<dbReference type="PROSITE" id="PS50005">
    <property type="entry name" value="TPR"/>
    <property type="match status" value="1"/>
</dbReference>
<name>A0A329N0Q1_9BACL</name>
<comment type="caution">
    <text evidence="3">The sequence shown here is derived from an EMBL/GenBank/DDBJ whole genome shotgun (WGS) entry which is preliminary data.</text>
</comment>
<dbReference type="OrthoDB" id="174931at2"/>
<feature type="domain" description="DUF5107" evidence="2">
    <location>
        <begin position="55"/>
        <end position="218"/>
    </location>
</feature>
<reference evidence="3 4" key="1">
    <citation type="journal article" date="2009" name="Int. J. Syst. Evol. Microbiol.">
        <title>Paenibacillus contaminans sp. nov., isolated from a contaminated laboratory plate.</title>
        <authorList>
            <person name="Chou J.H."/>
            <person name="Lee J.H."/>
            <person name="Lin M.C."/>
            <person name="Chang P.S."/>
            <person name="Arun A.B."/>
            <person name="Young C.C."/>
            <person name="Chen W.M."/>
        </authorList>
    </citation>
    <scope>NUCLEOTIDE SEQUENCE [LARGE SCALE GENOMIC DNA]</scope>
    <source>
        <strain evidence="3 4">CKOBP-6</strain>
    </source>
</reference>
<evidence type="ECO:0000313" key="3">
    <source>
        <dbReference type="EMBL" id="RAV23197.1"/>
    </source>
</evidence>
<proteinExistence type="predicted"/>
<dbReference type="SUPFAM" id="SSF48452">
    <property type="entry name" value="TPR-like"/>
    <property type="match status" value="1"/>
</dbReference>
<gene>
    <name evidence="3" type="ORF">DQG23_03110</name>
</gene>
<evidence type="ECO:0000313" key="4">
    <source>
        <dbReference type="Proteomes" id="UP000250369"/>
    </source>
</evidence>
<dbReference type="AlphaFoldDB" id="A0A329N0Q1"/>
<evidence type="ECO:0000256" key="1">
    <source>
        <dbReference type="PROSITE-ProRule" id="PRU00339"/>
    </source>
</evidence>
<dbReference type="EMBL" id="QMFB01000001">
    <property type="protein sequence ID" value="RAV23197.1"/>
    <property type="molecule type" value="Genomic_DNA"/>
</dbReference>
<dbReference type="Pfam" id="PF13374">
    <property type="entry name" value="TPR_10"/>
    <property type="match status" value="1"/>
</dbReference>
<accession>A0A329N0Q1</accession>